<proteinExistence type="predicted"/>
<evidence type="ECO:0000313" key="2">
    <source>
        <dbReference type="Proteomes" id="UP000238312"/>
    </source>
</evidence>
<evidence type="ECO:0008006" key="3">
    <source>
        <dbReference type="Google" id="ProtNLM"/>
    </source>
</evidence>
<organism evidence="1 2">
    <name type="scientific">Nonomuraea fuscirosea</name>
    <dbReference type="NCBI Taxonomy" id="1291556"/>
    <lineage>
        <taxon>Bacteria</taxon>
        <taxon>Bacillati</taxon>
        <taxon>Actinomycetota</taxon>
        <taxon>Actinomycetes</taxon>
        <taxon>Streptosporangiales</taxon>
        <taxon>Streptosporangiaceae</taxon>
        <taxon>Nonomuraea</taxon>
    </lineage>
</organism>
<dbReference type="Proteomes" id="UP000238312">
    <property type="component" value="Unassembled WGS sequence"/>
</dbReference>
<evidence type="ECO:0000313" key="1">
    <source>
        <dbReference type="EMBL" id="PRX66571.1"/>
    </source>
</evidence>
<comment type="caution">
    <text evidence="1">The sequence shown here is derived from an EMBL/GenBank/DDBJ whole genome shotgun (WGS) entry which is preliminary data.</text>
</comment>
<dbReference type="EMBL" id="PVNG01000005">
    <property type="protein sequence ID" value="PRX66571.1"/>
    <property type="molecule type" value="Genomic_DNA"/>
</dbReference>
<name>A0A2T0N316_9ACTN</name>
<accession>A0A2T0N316</accession>
<reference evidence="1 2" key="1">
    <citation type="submission" date="2018-03" db="EMBL/GenBank/DDBJ databases">
        <title>Genomic Encyclopedia of Type Strains, Phase III (KMG-III): the genomes of soil and plant-associated and newly described type strains.</title>
        <authorList>
            <person name="Whitman W."/>
        </authorList>
    </citation>
    <scope>NUCLEOTIDE SEQUENCE [LARGE SCALE GENOMIC DNA]</scope>
    <source>
        <strain evidence="1 2">CGMCC 4.7104</strain>
    </source>
</reference>
<dbReference type="AlphaFoldDB" id="A0A2T0N316"/>
<gene>
    <name evidence="1" type="ORF">B0I32_10511</name>
</gene>
<sequence length="589" mass="64231">MSRRVGRCAGCGRDGQIGGRRPDGAQVCGSCYRAYKPKHRCDACGELRFPAVKAGGRSGSDKTLCSICYRTARPKRLCDGCGQLRIINSGRADHGEPALCVTCYPRIQAKVTCSDCGELAPPVVVPGGRTDTTRILCSRCYARPHRPCGVCGRSRRVALKATDINPDICPTCYQAPEVSCAICGRRDRGRHTGIGGAPACFSCMLADRIDALLTGPDGAIAGTLVPLREAILATNNAQAALSNLGRSRAHDVLAEIAAGRAPLAHATLDQHGSSRSIDHLRGLLVAAHALPARDEHLVRLEAFARTIADSVDPDDRTIIALYARSHVLRRLRRHLNGSALQPGAAYRARAELASSIRFLAHLRRRGRTLATCRQIDLDAWLANPRHANSTRSFWSWAIKTRNLPPLEIPVTINTEPSQFTPDDHRWAQARRLLTEDTLPTADRVAGLLVLLFAQQVSRIARLTRSHIHHRSDRVTELSLGATNVVLPGPLADLISQLPTPRSDGTARYLHDGTWLFPGRRPGHPLHPTSLSRRLTELGIDPRPDRNSALLDYARQLPPPVIGRLLGLAPGTVDRWATISGGRWARYRPT</sequence>
<protein>
    <recommendedName>
        <fullName evidence="3">Site-specific recombinase XerD</fullName>
    </recommendedName>
</protein>
<keyword evidence="2" id="KW-1185">Reference proteome</keyword>